<dbReference type="Proteomes" id="UP000479357">
    <property type="component" value="Segment"/>
</dbReference>
<accession>A0A6C0R0P8</accession>
<keyword evidence="2" id="KW-1185">Reference proteome</keyword>
<protein>
    <submittedName>
        <fullName evidence="1">Uncharacterized protein</fullName>
    </submittedName>
</protein>
<dbReference type="KEGG" id="vg:55626538"/>
<evidence type="ECO:0000313" key="2">
    <source>
        <dbReference type="Proteomes" id="UP000479357"/>
    </source>
</evidence>
<proteinExistence type="predicted"/>
<dbReference type="RefSeq" id="YP_009855798.1">
    <property type="nucleotide sequence ID" value="NC_048847.1"/>
</dbReference>
<evidence type="ECO:0000313" key="1">
    <source>
        <dbReference type="EMBL" id="QHZ59845.1"/>
    </source>
</evidence>
<name>A0A6C0R0P8_9CAUD</name>
<dbReference type="EMBL" id="MN877442">
    <property type="protein sequence ID" value="QHZ59845.1"/>
    <property type="molecule type" value="Genomic_DNA"/>
</dbReference>
<reference evidence="1 2" key="1">
    <citation type="submission" date="2019-12" db="EMBL/GenBank/DDBJ databases">
        <title>Alteromonas phage V22 represents a new genus of marine bacteriophages that requires a novel tail fiber chaperone for host recognition.</title>
        <authorList>
            <person name="Gonzalez-Serrano R."/>
            <person name="Dunne M."/>
            <person name="Rosselli R."/>
            <person name="Martin-Cuadrado A.-B."/>
            <person name="Grosboillot V."/>
            <person name="Zinsli L."/>
            <person name="Roda-Garcia J.J."/>
            <person name="Loessner M.J."/>
            <person name="Rodriguez-Valera F."/>
        </authorList>
    </citation>
    <scope>NUCLEOTIDE SEQUENCE [LARGE SCALE GENOMIC DNA]</scope>
</reference>
<dbReference type="GeneID" id="55626538"/>
<sequence>MIMTEVPLIFGGCEIHCIPPTTVRKKVLRTWKERLSVSKDELFFFNPFNKYKEVEEYRQLLQDDKTIVAGNKIYCNENTFQLFKKELENVCSITFEKHSSYKLGDVYSTEINFKTGE</sequence>
<organism evidence="1 2">
    <name type="scientific">Alteromonas phage vB_AmeM_PT11-V22</name>
    <dbReference type="NCBI Taxonomy" id="2704031"/>
    <lineage>
        <taxon>Viruses</taxon>
        <taxon>Duplodnaviria</taxon>
        <taxon>Heunggongvirae</taxon>
        <taxon>Uroviricota</taxon>
        <taxon>Caudoviricetes</taxon>
        <taxon>Myoalterovirus</taxon>
        <taxon>Myoalterovirus PT11V22</taxon>
    </lineage>
</organism>